<evidence type="ECO:0000256" key="6">
    <source>
        <dbReference type="ARBA" id="ARBA00023136"/>
    </source>
</evidence>
<feature type="transmembrane region" description="Helical" evidence="7">
    <location>
        <begin position="153"/>
        <end position="180"/>
    </location>
</feature>
<evidence type="ECO:0000256" key="3">
    <source>
        <dbReference type="ARBA" id="ARBA00022519"/>
    </source>
</evidence>
<evidence type="ECO:0000256" key="4">
    <source>
        <dbReference type="ARBA" id="ARBA00022692"/>
    </source>
</evidence>
<name>C9YFV9_CURXX</name>
<comment type="caution">
    <text evidence="7">Lacks conserved residue(s) required for the propagation of feature annotation.</text>
</comment>
<dbReference type="Pfam" id="PF06808">
    <property type="entry name" value="DctM"/>
    <property type="match status" value="1"/>
</dbReference>
<dbReference type="PIRSF" id="PIRSF006066">
    <property type="entry name" value="HI0050"/>
    <property type="match status" value="1"/>
</dbReference>
<protein>
    <recommendedName>
        <fullName evidence="7">TRAP transporter large permease protein</fullName>
    </recommendedName>
</protein>
<keyword evidence="3 7" id="KW-0997">Cell inner membrane</keyword>
<evidence type="ECO:0000256" key="7">
    <source>
        <dbReference type="RuleBase" id="RU369079"/>
    </source>
</evidence>
<feature type="transmembrane region" description="Helical" evidence="7">
    <location>
        <begin position="71"/>
        <end position="91"/>
    </location>
</feature>
<feature type="transmembrane region" description="Helical" evidence="7">
    <location>
        <begin position="186"/>
        <end position="210"/>
    </location>
</feature>
<feature type="transmembrane region" description="Helical" evidence="7">
    <location>
        <begin position="290"/>
        <end position="311"/>
    </location>
</feature>
<evidence type="ECO:0000256" key="2">
    <source>
        <dbReference type="ARBA" id="ARBA00022475"/>
    </source>
</evidence>
<feature type="domain" description="TRAP C4-dicarboxylate transport system permease DctM subunit" evidence="8">
    <location>
        <begin position="26"/>
        <end position="434"/>
    </location>
</feature>
<dbReference type="NCBIfam" id="TIGR00786">
    <property type="entry name" value="dctM"/>
    <property type="match status" value="1"/>
</dbReference>
<organism evidence="9">
    <name type="scientific">Curvibacter symbiont subsp. Hydra magnipapillata</name>
    <dbReference type="NCBI Taxonomy" id="667019"/>
    <lineage>
        <taxon>Bacteria</taxon>
        <taxon>Pseudomonadati</taxon>
        <taxon>Pseudomonadota</taxon>
        <taxon>Betaproteobacteria</taxon>
        <taxon>Burkholderiales</taxon>
        <taxon>Comamonadaceae</taxon>
        <taxon>Curvibacter</taxon>
    </lineage>
</organism>
<keyword evidence="5 7" id="KW-1133">Transmembrane helix</keyword>
<sequence>MERGARHRSGSGVATMTTGLWVLVANLLVGLLLRMPIGFSMLAAGIGYLIAKGQDVGLVAEQVGNGLYNSYVLLAVPLFVFAANIMNAGTVSERIFDFCRILVGRMRGGLAQVDILVSVIFSGMSGSAIADAAGPGLVTIRQMLKKPEYTRGFAGAVVVASATLGPIIPPSIPMVIYALVSGASVGALFLGGVVPGFLMAGLMMFVVHIIAVKRNMPRDEPVPRSEWAGLIFRGALPLSMPIVLLGGIYSGAFTPTEAAAVAALHALILAAVVFRALTWRSFWGVVMESARGSAVITLILAGSFMLNYAFTAEGVPQSMAMWVDSMHLSKIQFLLLVNVMFLVLGCFLDVSVLLLVFVPMLLPAAKLLGVDLVHFGVLVVLNMMIGLIHPPFGMLLFVTKALTGIPIGEMMKEGWPFLVMLLCLLLAMTCFPQIVLWLPQTMGYVTR</sequence>
<keyword evidence="6 7" id="KW-0472">Membrane</keyword>
<feature type="transmembrane region" description="Helical" evidence="7">
    <location>
        <begin position="258"/>
        <end position="278"/>
    </location>
</feature>
<feature type="transmembrane region" description="Helical" evidence="7">
    <location>
        <begin position="417"/>
        <end position="438"/>
    </location>
</feature>
<dbReference type="GO" id="GO:0022857">
    <property type="term" value="F:transmembrane transporter activity"/>
    <property type="evidence" value="ECO:0007669"/>
    <property type="project" value="UniProtKB-UniRule"/>
</dbReference>
<dbReference type="InterPro" id="IPR004681">
    <property type="entry name" value="TRAP_DctM"/>
</dbReference>
<gene>
    <name evidence="9" type="ORF">Csp_B16590</name>
</gene>
<feature type="transmembrane region" description="Helical" evidence="7">
    <location>
        <begin position="372"/>
        <end position="397"/>
    </location>
</feature>
<dbReference type="InterPro" id="IPR010656">
    <property type="entry name" value="DctM"/>
</dbReference>
<proteinExistence type="inferred from homology"/>
<comment type="subcellular location">
    <subcellularLocation>
        <location evidence="1 7">Cell inner membrane</location>
        <topology evidence="1 7">Multi-pass membrane protein</topology>
    </subcellularLocation>
</comment>
<dbReference type="EMBL" id="FN543108">
    <property type="protein sequence ID" value="CBA32950.1"/>
    <property type="molecule type" value="Genomic_DNA"/>
</dbReference>
<keyword evidence="7" id="KW-0813">Transport</keyword>
<feature type="transmembrane region" description="Helical" evidence="7">
    <location>
        <begin position="331"/>
        <end position="360"/>
    </location>
</feature>
<comment type="similarity">
    <text evidence="7">Belongs to the TRAP transporter large permease family.</text>
</comment>
<comment type="function">
    <text evidence="7">Part of the tripartite ATP-independent periplasmic (TRAP) transport system.</text>
</comment>
<feature type="transmembrane region" description="Helical" evidence="7">
    <location>
        <begin position="230"/>
        <end position="252"/>
    </location>
</feature>
<dbReference type="PANTHER" id="PTHR33362">
    <property type="entry name" value="SIALIC ACID TRAP TRANSPORTER PERMEASE PROTEIN SIAT-RELATED"/>
    <property type="match status" value="1"/>
</dbReference>
<feature type="transmembrane region" description="Helical" evidence="7">
    <location>
        <begin position="20"/>
        <end position="51"/>
    </location>
</feature>
<evidence type="ECO:0000313" key="9">
    <source>
        <dbReference type="EMBL" id="CBA32950.1"/>
    </source>
</evidence>
<keyword evidence="4 7" id="KW-0812">Transmembrane</keyword>
<evidence type="ECO:0000256" key="1">
    <source>
        <dbReference type="ARBA" id="ARBA00004429"/>
    </source>
</evidence>
<accession>C9YFV9</accession>
<evidence type="ECO:0000259" key="8">
    <source>
        <dbReference type="Pfam" id="PF06808"/>
    </source>
</evidence>
<comment type="subunit">
    <text evidence="7">The complex comprises the extracytoplasmic solute receptor protein and the two transmembrane proteins.</text>
</comment>
<reference evidence="9" key="1">
    <citation type="journal article" date="2010" name="Nature">
        <title>The Dynamic genome of Hydra.</title>
        <authorList>
            <person name="Chapman J.A."/>
            <person name="Kirkness E.F."/>
            <person name="Simakov O."/>
            <person name="Hampson S.E."/>
            <person name="Mitros T."/>
            <person name="Weinmaier T."/>
            <person name="Rattei T."/>
            <person name="Balasubramanian P.G."/>
            <person name="Borman J."/>
            <person name="Busam D."/>
            <person name="Disbennett K."/>
            <person name="Pfannkoch C."/>
            <person name="Sumin N."/>
            <person name="Sutton G."/>
            <person name="Viswanathan L."/>
            <person name="Walenz B."/>
            <person name="Goodstein D.M."/>
            <person name="Hellsten U."/>
            <person name="Kawashima T."/>
            <person name="Prochnik S.E."/>
            <person name="Putnam N.H."/>
            <person name="Shu S."/>
            <person name="Blumberg B."/>
            <person name="Dana C.E."/>
            <person name="Gee L."/>
            <person name="Kibler D.F."/>
            <person name="Law L."/>
            <person name="Lindgens D."/>
            <person name="Martinez D.E."/>
            <person name="Peng J."/>
            <person name="Wigge P.A."/>
            <person name="Bertulat B."/>
            <person name="Guder C."/>
            <person name="Nakamura Y."/>
            <person name="Ozbek S."/>
            <person name="Watanabe H."/>
            <person name="Khalturin K."/>
            <person name="Hemmrich G."/>
            <person name="Franke A."/>
            <person name="Augustin R."/>
            <person name="Fraune S."/>
            <person name="Hayakawa E."/>
            <person name="Hayakawa S."/>
            <person name="Hirose M."/>
            <person name="Hwang J."/>
            <person name="Ikeo K."/>
            <person name="Nishimiya-Fujisawa C."/>
            <person name="Ogura A."/>
            <person name="Takahashi T."/>
            <person name="Steinmetz P.R."/>
            <person name="Zhang X."/>
            <person name="Aufschnaiter R."/>
            <person name="Eder M.K."/>
            <person name="Gorny A.K."/>
            <person name="Salvenmoser W."/>
            <person name="Heimberg A.M."/>
            <person name="Wheeler B.M."/>
            <person name="Peterson K.J."/>
            <person name="Boettger A."/>
            <person name="Tischler P."/>
            <person name="Wolf A."/>
            <person name="Gojobori T."/>
            <person name="Remington K.A."/>
            <person name="Strausberg R.L."/>
            <person name="Venter J."/>
            <person name="Technau U."/>
            <person name="Hobmayer B."/>
            <person name="Bosch T.C."/>
            <person name="Holstein T.W."/>
            <person name="Fujisawa T."/>
            <person name="Bode H.R."/>
            <person name="David C.N."/>
            <person name="Rokhsar D.S."/>
            <person name="Steele R.E."/>
        </authorList>
    </citation>
    <scope>NUCLEOTIDE SEQUENCE</scope>
</reference>
<dbReference type="GO" id="GO:0005886">
    <property type="term" value="C:plasma membrane"/>
    <property type="evidence" value="ECO:0007669"/>
    <property type="project" value="UniProtKB-SubCell"/>
</dbReference>
<dbReference type="AlphaFoldDB" id="C9YFV9"/>
<evidence type="ECO:0000256" key="5">
    <source>
        <dbReference type="ARBA" id="ARBA00022989"/>
    </source>
</evidence>
<keyword evidence="2" id="KW-1003">Cell membrane</keyword>